<evidence type="ECO:0000313" key="4">
    <source>
        <dbReference type="Proteomes" id="UP000192980"/>
    </source>
</evidence>
<evidence type="ECO:0000313" key="3">
    <source>
        <dbReference type="EMBL" id="SMG30562.1"/>
    </source>
</evidence>
<accession>A0A1X7JQJ5</accession>
<dbReference type="Proteomes" id="UP000192980">
    <property type="component" value="Unassembled WGS sequence"/>
</dbReference>
<dbReference type="PANTHER" id="PTHR47572:SF4">
    <property type="entry name" value="LACTONASE DRP35"/>
    <property type="match status" value="1"/>
</dbReference>
<keyword evidence="1" id="KW-0378">Hydrolase</keyword>
<dbReference type="Pfam" id="PF08450">
    <property type="entry name" value="SGL"/>
    <property type="match status" value="1"/>
</dbReference>
<dbReference type="EMBL" id="FXAU01000003">
    <property type="protein sequence ID" value="SMG30562.1"/>
    <property type="molecule type" value="Genomic_DNA"/>
</dbReference>
<evidence type="ECO:0000259" key="2">
    <source>
        <dbReference type="Pfam" id="PF08450"/>
    </source>
</evidence>
<dbReference type="RefSeq" id="WP_085472785.1">
    <property type="nucleotide sequence ID" value="NZ_FXAU01000003.1"/>
</dbReference>
<evidence type="ECO:0000256" key="1">
    <source>
        <dbReference type="ARBA" id="ARBA00022801"/>
    </source>
</evidence>
<dbReference type="InterPro" id="IPR051262">
    <property type="entry name" value="SMP-30/CGR1_Lactonase"/>
</dbReference>
<proteinExistence type="predicted"/>
<dbReference type="STRING" id="561061.SAMN05660862_2048"/>
<keyword evidence="4" id="KW-1185">Reference proteome</keyword>
<organism evidence="3 4">
    <name type="scientific">Sphingobacterium psychroaquaticum</name>
    <dbReference type="NCBI Taxonomy" id="561061"/>
    <lineage>
        <taxon>Bacteria</taxon>
        <taxon>Pseudomonadati</taxon>
        <taxon>Bacteroidota</taxon>
        <taxon>Sphingobacteriia</taxon>
        <taxon>Sphingobacteriales</taxon>
        <taxon>Sphingobacteriaceae</taxon>
        <taxon>Sphingobacterium</taxon>
    </lineage>
</organism>
<protein>
    <submittedName>
        <fullName evidence="3">Gluconolactonase</fullName>
    </submittedName>
</protein>
<sequence>MQTLIEGLNFPEGPAYDKKGAIWLVEKEAGNLIYYNNKVTERIFVDGHPNGIAIDKEGVIWFCDSKQNSIRQYDPLTKETQTVIDEIEGVPLKMPNDLCFDRVGNLLFTCPGDKLEDGTGYICCLTPERQIIKIYNGLYYPNGLAFGTDGNTLFVAETGTQWLWKMQWNILSKKIENAIKLCYVGGNVGPDGIAIDTTDHIYIALYGSAKIDVYKPDGTAVTTISTLGRNPTNCAIAPFGETGLIITEAEKGTLLQIPTTKKGLL</sequence>
<reference evidence="3 4" key="1">
    <citation type="submission" date="2017-04" db="EMBL/GenBank/DDBJ databases">
        <authorList>
            <person name="Afonso C.L."/>
            <person name="Miller P.J."/>
            <person name="Scott M.A."/>
            <person name="Spackman E."/>
            <person name="Goraichik I."/>
            <person name="Dimitrov K.M."/>
            <person name="Suarez D.L."/>
            <person name="Swayne D.E."/>
        </authorList>
    </citation>
    <scope>NUCLEOTIDE SEQUENCE [LARGE SCALE GENOMIC DNA]</scope>
    <source>
        <strain evidence="3 4">DSM 22418</strain>
    </source>
</reference>
<dbReference type="OrthoDB" id="241638at2"/>
<name>A0A1X7JQJ5_9SPHI</name>
<dbReference type="AlphaFoldDB" id="A0A1X7JQJ5"/>
<dbReference type="GO" id="GO:0016787">
    <property type="term" value="F:hydrolase activity"/>
    <property type="evidence" value="ECO:0007669"/>
    <property type="project" value="UniProtKB-KW"/>
</dbReference>
<dbReference type="Gene3D" id="2.120.10.30">
    <property type="entry name" value="TolB, C-terminal domain"/>
    <property type="match status" value="1"/>
</dbReference>
<gene>
    <name evidence="3" type="ORF">SAMN05660862_2048</name>
</gene>
<feature type="domain" description="SMP-30/Gluconolactonase/LRE-like region" evidence="2">
    <location>
        <begin position="10"/>
        <end position="248"/>
    </location>
</feature>
<dbReference type="SUPFAM" id="SSF63829">
    <property type="entry name" value="Calcium-dependent phosphotriesterase"/>
    <property type="match status" value="1"/>
</dbReference>
<dbReference type="InterPro" id="IPR011042">
    <property type="entry name" value="6-blade_b-propeller_TolB-like"/>
</dbReference>
<dbReference type="PANTHER" id="PTHR47572">
    <property type="entry name" value="LIPOPROTEIN-RELATED"/>
    <property type="match status" value="1"/>
</dbReference>
<dbReference type="InterPro" id="IPR013658">
    <property type="entry name" value="SGL"/>
</dbReference>